<dbReference type="RefSeq" id="WP_062533179.1">
    <property type="nucleotide sequence ID" value="NZ_CP012678.1"/>
</dbReference>
<reference evidence="3 4" key="1">
    <citation type="submission" date="2015-09" db="EMBL/GenBank/DDBJ databases">
        <title>Complete genome of Psychrobacter urativorans R10.10B.</title>
        <authorList>
            <person name="See-Too W.S."/>
            <person name="Chan K.G."/>
        </authorList>
    </citation>
    <scope>NUCLEOTIDE SEQUENCE [LARGE SCALE GENOMIC DNA]</scope>
    <source>
        <strain evidence="3 4">R10.10B</strain>
    </source>
</reference>
<dbReference type="EMBL" id="CP012678">
    <property type="protein sequence ID" value="ALF58783.1"/>
    <property type="molecule type" value="Genomic_DNA"/>
</dbReference>
<keyword evidence="4" id="KW-1185">Reference proteome</keyword>
<keyword evidence="1" id="KW-0175">Coiled coil</keyword>
<organism evidence="3 4">
    <name type="scientific">Psychrobacter urativorans</name>
    <dbReference type="NCBI Taxonomy" id="45610"/>
    <lineage>
        <taxon>Bacteria</taxon>
        <taxon>Pseudomonadati</taxon>
        <taxon>Pseudomonadota</taxon>
        <taxon>Gammaproteobacteria</taxon>
        <taxon>Moraxellales</taxon>
        <taxon>Moraxellaceae</taxon>
        <taxon>Psychrobacter</taxon>
    </lineage>
</organism>
<feature type="coiled-coil region" evidence="1">
    <location>
        <begin position="586"/>
        <end position="613"/>
    </location>
</feature>
<feature type="region of interest" description="Disordered" evidence="2">
    <location>
        <begin position="616"/>
        <end position="637"/>
    </location>
</feature>
<dbReference type="Proteomes" id="UP000059847">
    <property type="component" value="Chromosome"/>
</dbReference>
<sequence>MSPFTSNQRGLQHRSQVEANIRKRKSTAGYALLLSSVSVALIGCQSSSHLSSTAGTPQPLIDFDTADGAQSQAQGRAFHARLNANSDQYQQLFDSTTYPDNDMQAKQRLLAAIRQHLATEHVAVAHASYHAVPFIKADSIDAGSSGLLRTLINLYAYKNADSADDDNNDYDVDSDAEAVVASVAADDSTDAELIENNDDVFDEDGFNQAGYDESGYDQYGYDKDGYNEYGNQKEEEYNGGRGGLLSGIRGLNPKELLNDYEAMHTKQQQAANQKEATAESDSSGAVSQILSMFSRTPEQIEAMNTYQYQYLSINSVTQYQPQNKRIQSVYSYDYLAPTITSSIQLPIALDFNNSRVIIDPSALMPIMAIASPEDTPLPTQMAAHTVGFGLPETITSQIPVAVIYDAAINAVQNSMAELAPDYFSAVDISGDKFAKEVGATQAVKVYFGSRQSGELIGKVFKYVSRSLQDYVDANPEKYPEDAALKTAITKIAHYNKGYQSADVGSLLQLIEAIGPISFNHTNYYYLDHSDRLLAKQQRVNVGGDLLGSKTTVINQTRYDNASFNKHPLAPLLAQSFGANAPPAIDGNALIRKIQQQTQRLQQAREARYEYDEKYNLNENYDDSYNNNSNDTLDIEDE</sequence>
<feature type="compositionally biased region" description="Low complexity" evidence="2">
    <location>
        <begin position="616"/>
        <end position="630"/>
    </location>
</feature>
<dbReference type="KEGG" id="pur:AOC03_00890"/>
<accession>A0A0M3V896</accession>
<protein>
    <submittedName>
        <fullName evidence="3">Uncharacterized protein</fullName>
    </submittedName>
</protein>
<evidence type="ECO:0000256" key="1">
    <source>
        <dbReference type="SAM" id="Coils"/>
    </source>
</evidence>
<dbReference type="AlphaFoldDB" id="A0A0M3V896"/>
<evidence type="ECO:0000256" key="2">
    <source>
        <dbReference type="SAM" id="MobiDB-lite"/>
    </source>
</evidence>
<dbReference type="STRING" id="45610.AOC03_00890"/>
<evidence type="ECO:0000313" key="4">
    <source>
        <dbReference type="Proteomes" id="UP000059847"/>
    </source>
</evidence>
<evidence type="ECO:0000313" key="3">
    <source>
        <dbReference type="EMBL" id="ALF58783.1"/>
    </source>
</evidence>
<name>A0A0M3V896_9GAMM</name>
<gene>
    <name evidence="3" type="ORF">AOC03_00890</name>
</gene>
<proteinExistence type="predicted"/>
<dbReference type="OrthoDB" id="6653820at2"/>